<sequence length="42" mass="4547">TIQIFTTKTTIAPFATFLGAGISTTRFQKTSKLSFLPVVTVL</sequence>
<evidence type="ECO:0000313" key="2">
    <source>
        <dbReference type="Proteomes" id="UP000008367"/>
    </source>
</evidence>
<evidence type="ECO:0000313" key="1">
    <source>
        <dbReference type="EMBL" id="EKM29537.1"/>
    </source>
</evidence>
<feature type="non-terminal residue" evidence="1">
    <location>
        <position position="1"/>
    </location>
</feature>
<accession>A0A454CSZ8</accession>
<proteinExistence type="predicted"/>
<dbReference type="Proteomes" id="UP000008367">
    <property type="component" value="Unassembled WGS sequence"/>
</dbReference>
<gene>
    <name evidence="1" type="ORF">VCHENC02_4656</name>
</gene>
<organism evidence="1 2">
    <name type="scientific">Vibrio harveyi</name>
    <name type="common">Beneckea harveyi</name>
    <dbReference type="NCBI Taxonomy" id="669"/>
    <lineage>
        <taxon>Bacteria</taxon>
        <taxon>Pseudomonadati</taxon>
        <taxon>Pseudomonadota</taxon>
        <taxon>Gammaproteobacteria</taxon>
        <taxon>Vibrionales</taxon>
        <taxon>Vibrionaceae</taxon>
        <taxon>Vibrio</taxon>
    </lineage>
</organism>
<dbReference type="AlphaFoldDB" id="A0A454CSZ8"/>
<name>A0A454CSZ8_VIBHA</name>
<reference evidence="1 2" key="1">
    <citation type="submission" date="2012-10" db="EMBL/GenBank/DDBJ databases">
        <title>Genome sequence of Vibrio Cholerae HENC-02.</title>
        <authorList>
            <person name="Eppinger M."/>
            <person name="Hasan N.A."/>
            <person name="Sengamalay N."/>
            <person name="Hine E."/>
            <person name="Su Q."/>
            <person name="Daugherty S.C."/>
            <person name="Young S."/>
            <person name="Sadzewicz L."/>
            <person name="Tallon L."/>
            <person name="Cebula T.A."/>
            <person name="Ravel J."/>
            <person name="Colwell R.R."/>
        </authorList>
    </citation>
    <scope>NUCLEOTIDE SEQUENCE [LARGE SCALE GENOMIC DNA]</scope>
    <source>
        <strain evidence="1 2">HENC-02</strain>
    </source>
</reference>
<keyword evidence="1" id="KW-0675">Receptor</keyword>
<protein>
    <submittedName>
        <fullName evidence="1">Outer membrane receptor domain protein</fullName>
    </submittedName>
</protein>
<comment type="caution">
    <text evidence="1">The sequence shown here is derived from an EMBL/GenBank/DDBJ whole genome shotgun (WGS) entry which is preliminary data.</text>
</comment>
<dbReference type="EMBL" id="AJSR01002045">
    <property type="protein sequence ID" value="EKM29537.1"/>
    <property type="molecule type" value="Genomic_DNA"/>
</dbReference>